<dbReference type="Proteomes" id="UP000016644">
    <property type="component" value="Unassembled WGS sequence"/>
</dbReference>
<evidence type="ECO:0000313" key="1">
    <source>
        <dbReference type="EMBL" id="ERK45328.1"/>
    </source>
</evidence>
<accession>U2QVL2</accession>
<evidence type="ECO:0000313" key="2">
    <source>
        <dbReference type="Proteomes" id="UP000016644"/>
    </source>
</evidence>
<dbReference type="GeneID" id="93339489"/>
<gene>
    <name evidence="1" type="ORF">HMPREF0495_00388</name>
</gene>
<organism evidence="1 2">
    <name type="scientific">Levilactobacillus brevis ATCC 14869 = DSM 20054</name>
    <dbReference type="NCBI Taxonomy" id="649758"/>
    <lineage>
        <taxon>Bacteria</taxon>
        <taxon>Bacillati</taxon>
        <taxon>Bacillota</taxon>
        <taxon>Bacilli</taxon>
        <taxon>Lactobacillales</taxon>
        <taxon>Lactobacillaceae</taxon>
        <taxon>Levilactobacillus</taxon>
    </lineage>
</organism>
<dbReference type="AlphaFoldDB" id="U2QVL2"/>
<dbReference type="PATRIC" id="fig|649758.3.peg.352"/>
<reference evidence="1 2" key="1">
    <citation type="submission" date="2013-06" db="EMBL/GenBank/DDBJ databases">
        <authorList>
            <person name="Weinstock G."/>
            <person name="Sodergren E."/>
            <person name="Lobos E.A."/>
            <person name="Fulton L."/>
            <person name="Fulton R."/>
            <person name="Courtney L."/>
            <person name="Fronick C."/>
            <person name="O'Laughlin M."/>
            <person name="Godfrey J."/>
            <person name="Wilson R.M."/>
            <person name="Miner T."/>
            <person name="Farmer C."/>
            <person name="Delehaunty K."/>
            <person name="Cordes M."/>
            <person name="Minx P."/>
            <person name="Tomlinson C."/>
            <person name="Chen J."/>
            <person name="Wollam A."/>
            <person name="Pepin K.H."/>
            <person name="Bhonagiri V."/>
            <person name="Zhang X."/>
            <person name="Warren W."/>
            <person name="Mitreva M."/>
            <person name="Mardis E.R."/>
            <person name="Wilson R.K."/>
        </authorList>
    </citation>
    <scope>NUCLEOTIDE SEQUENCE [LARGE SCALE GENOMIC DNA]</scope>
    <source>
        <strain evidence="1 2">ATCC 14869</strain>
    </source>
</reference>
<name>U2QVL2_LEVBR</name>
<dbReference type="HOGENOM" id="CLU_1068692_0_0_9"/>
<protein>
    <submittedName>
        <fullName evidence="1">Uncharacterized protein</fullName>
    </submittedName>
</protein>
<comment type="caution">
    <text evidence="1">The sequence shown here is derived from an EMBL/GenBank/DDBJ whole genome shotgun (WGS) entry which is preliminary data.</text>
</comment>
<sequence>MKDHATDSVTLAVSISDRRHRADVKFIRAVSFKRAWEPIEGLLAKAPQNIWIRIEIIHSVQRKRRAQLERILHEMTRMNYWRQGVSFDADFKTALLEMEINGHEFFKPGKGHVVGKGRSESWIDYQQVTKYLRRRNGQLSFDIESSEYVWLFTTSGIFSDGEQIWVLNDTETAEKGVRRLENPKKELQSYLVAGEDFLTWQIKEDGKFIYGYYPGLQRILSNYNSVRHFSSVYALLEAIDFTGNYEDTRRAKKTLQWGID</sequence>
<proteinExistence type="predicted"/>
<dbReference type="RefSeq" id="WP_021741810.1">
    <property type="nucleotide sequence ID" value="NZ_AZCP01000001.1"/>
</dbReference>
<dbReference type="EMBL" id="AWVK01000013">
    <property type="protein sequence ID" value="ERK45328.1"/>
    <property type="molecule type" value="Genomic_DNA"/>
</dbReference>